<dbReference type="GO" id="GO:0048039">
    <property type="term" value="F:ubiquinone binding"/>
    <property type="evidence" value="ECO:0007669"/>
    <property type="project" value="TreeGrafter"/>
</dbReference>
<proteinExistence type="inferred from homology"/>
<name>A0A343SCD5_9CORV</name>
<evidence type="ECO:0000313" key="19">
    <source>
        <dbReference type="EMBL" id="AUR27157.1"/>
    </source>
</evidence>
<feature type="transmembrane region" description="Helical" evidence="16">
    <location>
        <begin position="187"/>
        <end position="205"/>
    </location>
</feature>
<comment type="subcellular location">
    <subcellularLocation>
        <location evidence="1 16">Mitochondrion membrane</location>
        <topology evidence="1 16">Multi-pass membrane protein</topology>
    </subcellularLocation>
</comment>
<dbReference type="GO" id="GO:0015990">
    <property type="term" value="P:electron transport coupled proton transport"/>
    <property type="evidence" value="ECO:0007669"/>
    <property type="project" value="TreeGrafter"/>
</dbReference>
<evidence type="ECO:0000256" key="7">
    <source>
        <dbReference type="ARBA" id="ARBA00022692"/>
    </source>
</evidence>
<dbReference type="AlphaFoldDB" id="A0A343SCD5"/>
<comment type="catalytic activity">
    <reaction evidence="15 16">
        <text>a ubiquinone + NADH + 5 H(+)(in) = a ubiquinol + NAD(+) + 4 H(+)(out)</text>
        <dbReference type="Rhea" id="RHEA:29091"/>
        <dbReference type="Rhea" id="RHEA-COMP:9565"/>
        <dbReference type="Rhea" id="RHEA-COMP:9566"/>
        <dbReference type="ChEBI" id="CHEBI:15378"/>
        <dbReference type="ChEBI" id="CHEBI:16389"/>
        <dbReference type="ChEBI" id="CHEBI:17976"/>
        <dbReference type="ChEBI" id="CHEBI:57540"/>
        <dbReference type="ChEBI" id="CHEBI:57945"/>
        <dbReference type="EC" id="7.1.1.2"/>
    </reaction>
</comment>
<evidence type="ECO:0000259" key="18">
    <source>
        <dbReference type="Pfam" id="PF01059"/>
    </source>
</evidence>
<evidence type="ECO:0000256" key="13">
    <source>
        <dbReference type="ARBA" id="ARBA00023128"/>
    </source>
</evidence>
<feature type="domain" description="NADH:quinone oxidoreductase/Mrp antiporter transmembrane" evidence="17">
    <location>
        <begin position="112"/>
        <end position="398"/>
    </location>
</feature>
<evidence type="ECO:0000256" key="12">
    <source>
        <dbReference type="ARBA" id="ARBA00023075"/>
    </source>
</evidence>
<evidence type="ECO:0000256" key="3">
    <source>
        <dbReference type="ARBA" id="ARBA00012944"/>
    </source>
</evidence>
<comment type="function">
    <text evidence="16">Core subunit of the mitochondrial membrane respiratory chain NADH dehydrogenase (Complex I) which catalyzes electron transfer from NADH through the respiratory chain, using ubiquinone as an electron acceptor. Essential for the catalytic activity and assembly of complex I.</text>
</comment>
<evidence type="ECO:0000256" key="6">
    <source>
        <dbReference type="ARBA" id="ARBA00022660"/>
    </source>
</evidence>
<feature type="transmembrane region" description="Helical" evidence="16">
    <location>
        <begin position="381"/>
        <end position="412"/>
    </location>
</feature>
<feature type="transmembrane region" description="Helical" evidence="16">
    <location>
        <begin position="258"/>
        <end position="278"/>
    </location>
</feature>
<keyword evidence="6 16" id="KW-0679">Respiratory chain</keyword>
<dbReference type="InterPro" id="IPR010227">
    <property type="entry name" value="NADH_Q_OxRdtase_chainM/4"/>
</dbReference>
<protein>
    <recommendedName>
        <fullName evidence="4 16">NADH-ubiquinone oxidoreductase chain 4</fullName>
        <ecNumber evidence="3 16">7.1.1.2</ecNumber>
    </recommendedName>
</protein>
<feature type="transmembrane region" description="Helical" evidence="16">
    <location>
        <begin position="285"/>
        <end position="303"/>
    </location>
</feature>
<keyword evidence="14 16" id="KW-0472">Membrane</keyword>
<dbReference type="GO" id="GO:0031966">
    <property type="term" value="C:mitochondrial membrane"/>
    <property type="evidence" value="ECO:0007669"/>
    <property type="project" value="UniProtKB-SubCell"/>
</dbReference>
<sequence length="459" mass="51179">MLKIIIPTIMLLPLTLLSPRKHLWTNTTLYSLLIATISLQWLVPTYYPNKGLTHWTSIDQISSPLLVLSCWLLPLMIMASQNHLEREPITRKRIFIATMVSAQPFILLAFSASELMLFYIAFEATLIPTLILITRWGNQPERLSAGIYLLFYTLASSLPLLVTILHLHNQTGTLYLPMLKLSHPTMTTSWTGLVSSLALLLAFMVKAPLYGLHLWLPKAHVEAPIAGSMLLAALLLKLGGYGIMRITILVNPTLNNLHYPFITLALWGALMTSAICLRQIDLKSLIAYSSVSHMGLVVAATMIQTQWAFSGAMILMISHGLTSSMLFCLANTNYERTHSRIMLLTRGLQPLLPLMATWWLLANLTNMALPPTTNLMAELTIVIALFNWSSLTLILTGAAMLLTASYTLYMLMMTQRGVLPSHITSIQNSSTREHLLMALHMIPMILLILKPELISGVPM</sequence>
<dbReference type="GO" id="GO:0042773">
    <property type="term" value="P:ATP synthesis coupled electron transport"/>
    <property type="evidence" value="ECO:0007669"/>
    <property type="project" value="InterPro"/>
</dbReference>
<dbReference type="InterPro" id="IPR003918">
    <property type="entry name" value="NADH_UbQ_OxRdtase"/>
</dbReference>
<keyword evidence="9 16" id="KW-0249">Electron transport</keyword>
<dbReference type="Pfam" id="PF01059">
    <property type="entry name" value="Oxidored_q5_N"/>
    <property type="match status" value="1"/>
</dbReference>
<dbReference type="EMBL" id="KY994609">
    <property type="protein sequence ID" value="AUR27157.1"/>
    <property type="molecule type" value="Genomic_DNA"/>
</dbReference>
<evidence type="ECO:0000256" key="15">
    <source>
        <dbReference type="ARBA" id="ARBA00049551"/>
    </source>
</evidence>
<evidence type="ECO:0000256" key="4">
    <source>
        <dbReference type="ARBA" id="ARBA00021006"/>
    </source>
</evidence>
<feature type="transmembrane region" description="Helical" evidence="16">
    <location>
        <begin position="145"/>
        <end position="167"/>
    </location>
</feature>
<evidence type="ECO:0000256" key="1">
    <source>
        <dbReference type="ARBA" id="ARBA00004225"/>
    </source>
</evidence>
<evidence type="ECO:0000256" key="16">
    <source>
        <dbReference type="RuleBase" id="RU003297"/>
    </source>
</evidence>
<evidence type="ECO:0000256" key="5">
    <source>
        <dbReference type="ARBA" id="ARBA00022448"/>
    </source>
</evidence>
<dbReference type="InterPro" id="IPR000260">
    <property type="entry name" value="NADH4_N"/>
</dbReference>
<dbReference type="PRINTS" id="PR01437">
    <property type="entry name" value="NUOXDRDTASE4"/>
</dbReference>
<dbReference type="PANTHER" id="PTHR43507:SF20">
    <property type="entry name" value="NADH-UBIQUINONE OXIDOREDUCTASE CHAIN 4"/>
    <property type="match status" value="1"/>
</dbReference>
<dbReference type="PANTHER" id="PTHR43507">
    <property type="entry name" value="NADH-UBIQUINONE OXIDOREDUCTASE CHAIN 4"/>
    <property type="match status" value="1"/>
</dbReference>
<feature type="transmembrane region" description="Helical" evidence="16">
    <location>
        <begin position="23"/>
        <end position="43"/>
    </location>
</feature>
<keyword evidence="11 16" id="KW-0520">NAD</keyword>
<dbReference type="NCBIfam" id="TIGR01972">
    <property type="entry name" value="NDH_I_M"/>
    <property type="match status" value="1"/>
</dbReference>
<keyword evidence="7 16" id="KW-0812">Transmembrane</keyword>
<evidence type="ECO:0000256" key="11">
    <source>
        <dbReference type="ARBA" id="ARBA00023027"/>
    </source>
</evidence>
<dbReference type="InterPro" id="IPR001750">
    <property type="entry name" value="ND/Mrp_TM"/>
</dbReference>
<evidence type="ECO:0000256" key="14">
    <source>
        <dbReference type="ARBA" id="ARBA00023136"/>
    </source>
</evidence>
<accession>A0A343SCD5</accession>
<keyword evidence="5 16" id="KW-0813">Transport</keyword>
<gene>
    <name evidence="19" type="primary">nad4</name>
</gene>
<feature type="transmembrane region" description="Helical" evidence="16">
    <location>
        <begin position="309"/>
        <end position="329"/>
    </location>
</feature>
<geneLocation type="mitochondrion" evidence="19"/>
<keyword evidence="13 16" id="KW-0496">Mitochondrion</keyword>
<feature type="transmembrane region" description="Helical" evidence="16">
    <location>
        <begin position="93"/>
        <end position="110"/>
    </location>
</feature>
<keyword evidence="8" id="KW-1278">Translocase</keyword>
<dbReference type="Pfam" id="PF00361">
    <property type="entry name" value="Proton_antipo_M"/>
    <property type="match status" value="1"/>
</dbReference>
<dbReference type="GO" id="GO:0003954">
    <property type="term" value="F:NADH dehydrogenase activity"/>
    <property type="evidence" value="ECO:0007669"/>
    <property type="project" value="TreeGrafter"/>
</dbReference>
<feature type="domain" description="NADH:ubiquinone oxidoreductase chain 4 N-terminal" evidence="18">
    <location>
        <begin position="1"/>
        <end position="108"/>
    </location>
</feature>
<organism evidence="19">
    <name type="scientific">Pachycephala occidentalis</name>
    <name type="common">Western whistler</name>
    <dbReference type="NCBI Taxonomy" id="2072784"/>
    <lineage>
        <taxon>Eukaryota</taxon>
        <taxon>Metazoa</taxon>
        <taxon>Chordata</taxon>
        <taxon>Craniata</taxon>
        <taxon>Vertebrata</taxon>
        <taxon>Euteleostomi</taxon>
        <taxon>Archelosauria</taxon>
        <taxon>Archosauria</taxon>
        <taxon>Dinosauria</taxon>
        <taxon>Saurischia</taxon>
        <taxon>Theropoda</taxon>
        <taxon>Coelurosauria</taxon>
        <taxon>Aves</taxon>
        <taxon>Neognathae</taxon>
        <taxon>Neoaves</taxon>
        <taxon>Telluraves</taxon>
        <taxon>Australaves</taxon>
        <taxon>Passeriformes</taxon>
        <taxon>Corvoidea</taxon>
        <taxon>Pachycephalidae</taxon>
        <taxon>Pachycephala</taxon>
    </lineage>
</organism>
<dbReference type="GO" id="GO:0008137">
    <property type="term" value="F:NADH dehydrogenase (ubiquinone) activity"/>
    <property type="evidence" value="ECO:0007669"/>
    <property type="project" value="UniProtKB-UniRule"/>
</dbReference>
<feature type="transmembrane region" description="Helical" evidence="16">
    <location>
        <begin position="63"/>
        <end position="81"/>
    </location>
</feature>
<keyword evidence="10 16" id="KW-1133">Transmembrane helix</keyword>
<evidence type="ECO:0000256" key="2">
    <source>
        <dbReference type="ARBA" id="ARBA00009025"/>
    </source>
</evidence>
<evidence type="ECO:0000256" key="8">
    <source>
        <dbReference type="ARBA" id="ARBA00022967"/>
    </source>
</evidence>
<feature type="transmembrane region" description="Helical" evidence="16">
    <location>
        <begin position="341"/>
        <end position="361"/>
    </location>
</feature>
<feature type="transmembrane region" description="Helical" evidence="16">
    <location>
        <begin position="116"/>
        <end position="133"/>
    </location>
</feature>
<keyword evidence="12 16" id="KW-0830">Ubiquinone</keyword>
<dbReference type="EC" id="7.1.1.2" evidence="3 16"/>
<evidence type="ECO:0000256" key="9">
    <source>
        <dbReference type="ARBA" id="ARBA00022982"/>
    </source>
</evidence>
<evidence type="ECO:0000256" key="10">
    <source>
        <dbReference type="ARBA" id="ARBA00022989"/>
    </source>
</evidence>
<reference evidence="19" key="1">
    <citation type="journal article" date="2018" name="Mol. Ecol.">
        <title>Climate-driven mitochondrial selection: A test in Australian songbirds.</title>
        <authorList>
            <person name="Lamb A."/>
            <person name="Gan H.M."/>
            <person name="Greening C."/>
            <person name="Joseph L."/>
            <person name="Lee Y.P."/>
            <person name="Ordonez M."/>
            <person name="Sunnucks P."/>
            <person name="Pavlova A."/>
        </authorList>
    </citation>
    <scope>NUCLEOTIDE SEQUENCE</scope>
    <source>
        <strain evidence="19">ANWC50360</strain>
    </source>
</reference>
<comment type="similarity">
    <text evidence="2 16">Belongs to the complex I subunit 4 family.</text>
</comment>
<feature type="transmembrane region" description="Helical" evidence="16">
    <location>
        <begin position="225"/>
        <end position="246"/>
    </location>
</feature>
<evidence type="ECO:0000259" key="17">
    <source>
        <dbReference type="Pfam" id="PF00361"/>
    </source>
</evidence>